<feature type="domain" description="SbsA Ig-like" evidence="5">
    <location>
        <begin position="734"/>
        <end position="841"/>
    </location>
</feature>
<reference evidence="7" key="1">
    <citation type="submission" date="2023-07" db="EMBL/GenBank/DDBJ databases">
        <title>Sorghum-associated microbial communities from plants grown in Nebraska, USA.</title>
        <authorList>
            <person name="Schachtman D."/>
        </authorList>
    </citation>
    <scope>NUCLEOTIDE SEQUENCE</scope>
    <source>
        <strain evidence="7">BE261</strain>
    </source>
</reference>
<dbReference type="Gene3D" id="2.60.40.1220">
    <property type="match status" value="2"/>
</dbReference>
<evidence type="ECO:0000256" key="2">
    <source>
        <dbReference type="ARBA" id="ARBA00022525"/>
    </source>
</evidence>
<dbReference type="RefSeq" id="WP_310114860.1">
    <property type="nucleotide sequence ID" value="NZ_JAVDTN010000036.1"/>
</dbReference>
<feature type="chain" id="PRO_5043992834" description="DNRLRE domain-containing protein" evidence="4">
    <location>
        <begin position="34"/>
        <end position="1009"/>
    </location>
</feature>
<evidence type="ECO:0000256" key="4">
    <source>
        <dbReference type="SAM" id="SignalP"/>
    </source>
</evidence>
<accession>A0AAW8NI65</accession>
<dbReference type="Pfam" id="PF24517">
    <property type="entry name" value="CBM96"/>
    <property type="match status" value="2"/>
</dbReference>
<protein>
    <recommendedName>
        <fullName evidence="9">DNRLRE domain-containing protein</fullName>
    </recommendedName>
</protein>
<comment type="subcellular location">
    <subcellularLocation>
        <location evidence="1">Secreted</location>
    </subcellularLocation>
</comment>
<feature type="domain" description="Carbohydrate-binding module family 96" evidence="6">
    <location>
        <begin position="853"/>
        <end position="1007"/>
    </location>
</feature>
<gene>
    <name evidence="7" type="ORF">J2X12_004318</name>
</gene>
<dbReference type="Proteomes" id="UP001262032">
    <property type="component" value="Unassembled WGS sequence"/>
</dbReference>
<feature type="domain" description="Carbohydrate-binding module family 96" evidence="6">
    <location>
        <begin position="567"/>
        <end position="721"/>
    </location>
</feature>
<name>A0AAW8NI65_PSEOX</name>
<dbReference type="NCBIfam" id="NF033679">
    <property type="entry name" value="DNRLRE_dom"/>
    <property type="match status" value="2"/>
</dbReference>
<evidence type="ECO:0000256" key="1">
    <source>
        <dbReference type="ARBA" id="ARBA00004613"/>
    </source>
</evidence>
<evidence type="ECO:0000259" key="6">
    <source>
        <dbReference type="Pfam" id="PF24517"/>
    </source>
</evidence>
<evidence type="ECO:0000259" key="5">
    <source>
        <dbReference type="Pfam" id="PF13205"/>
    </source>
</evidence>
<organism evidence="7 8">
    <name type="scientific">Pseudarthrobacter oxydans</name>
    <name type="common">Arthrobacter oxydans</name>
    <dbReference type="NCBI Taxonomy" id="1671"/>
    <lineage>
        <taxon>Bacteria</taxon>
        <taxon>Bacillati</taxon>
        <taxon>Actinomycetota</taxon>
        <taxon>Actinomycetes</taxon>
        <taxon>Micrococcales</taxon>
        <taxon>Micrococcaceae</taxon>
        <taxon>Pseudarthrobacter</taxon>
    </lineage>
</organism>
<dbReference type="GO" id="GO:0005576">
    <property type="term" value="C:extracellular region"/>
    <property type="evidence" value="ECO:0007669"/>
    <property type="project" value="UniProtKB-SubCell"/>
</dbReference>
<keyword evidence="3 4" id="KW-0732">Signal</keyword>
<evidence type="ECO:0000313" key="7">
    <source>
        <dbReference type="EMBL" id="MDR7166264.1"/>
    </source>
</evidence>
<sequence>MHTAIVRHPVPQALALAVALVLGLMAAGGTAQAAENYGYQSISYSGVANTPTSDKPQSKLWWNDGSWWADMWTTGTGWQIYRLDRATKTWVSTGVTNDTRSSTLSDTLWDGNKLYIASHVATISGDSGSKASLTGQPAKLYRYSYAAGKYTLDSGFPSNINNNSSESMTIDKDTTGAVWATWTQVSGSSTSGFTSSVYVNSLNPGTTTWGTPFVLPVADPNPAPDDISAIVAFGSNKIGVMWSDAPAGTVYWATRTDGTSRSAASSWNVQPAVQGKGQADDHLNIKALLADSAGRVYAAVKTSLDSSTDKSLPQLQLLVFRPGTGSFTRSTIATLADCVTRPQILLDTTNNVVRAFHTAPSTSVSGCAYSGVPGSIYEKTASMDNPVFGSGRGTPVIQDGASANINDVTTTKQGVNATTGVVVMASNKATQRYWFSDRSLGTAPPPGDTTAPVVSGTSPADGATGVAVSTNVTATFSEAMNTSTIDTNTFTLKTGTTTVSAAVTYSGTGNTATLNPGTDLAAGTTYTATIKGGSTGAKDAAGNALASDKTWTFTTATAGGGGGTPETVTLTATADSWVAGGAAATNYGTSTSLSVDNSPVETAYLKFDLTAYAGRTVESAALQLRSAGSGSIGKQNIKLVTDDSWTEGGITYNNRPAPGTSIGTLGPTAANSNYSVPLTANALTGDLGQQLSLALDSTSTDGLDLTSKEAGSTTAPKLVLTLSGSGSGGGGGGDTTAPVVSGTSPADGATGVAVSTNVTATFSEAMNTSTIDTNTFTLKTGTTTVSAAVTYSGTGNTATLNPGTDLAAGTTYTATIKGGSTGAKDAAGNALASDKTWTFTTATAGGGGGTPETVTLTATADSWVAGGAAATNYGTSTSLSVDNSPVETAYLKFDLTAYAGRTVESATLQLRSAGSGSIGKQNIKLVTDDSWTEGGITYNNRPAPGTSIGTLGPTAANSNYSVPLTANALTGDLGQQLSLALDSTSTDGLDLTSKEAGSTTAPKLVLTLS</sequence>
<evidence type="ECO:0000256" key="3">
    <source>
        <dbReference type="ARBA" id="ARBA00022729"/>
    </source>
</evidence>
<dbReference type="AlphaFoldDB" id="A0AAW8NI65"/>
<dbReference type="GeneID" id="97424692"/>
<dbReference type="InterPro" id="IPR014755">
    <property type="entry name" value="Cu-Rt/internalin_Ig-like"/>
</dbReference>
<comment type="caution">
    <text evidence="7">The sequence shown here is derived from an EMBL/GenBank/DDBJ whole genome shotgun (WGS) entry which is preliminary data.</text>
</comment>
<keyword evidence="2" id="KW-0964">Secreted</keyword>
<feature type="signal peptide" evidence="4">
    <location>
        <begin position="1"/>
        <end position="33"/>
    </location>
</feature>
<proteinExistence type="predicted"/>
<evidence type="ECO:0000313" key="8">
    <source>
        <dbReference type="Proteomes" id="UP001262032"/>
    </source>
</evidence>
<feature type="domain" description="SbsA Ig-like" evidence="5">
    <location>
        <begin position="448"/>
        <end position="555"/>
    </location>
</feature>
<evidence type="ECO:0008006" key="9">
    <source>
        <dbReference type="Google" id="ProtNLM"/>
    </source>
</evidence>
<dbReference type="InterPro" id="IPR032812">
    <property type="entry name" value="SbsA_Ig"/>
</dbReference>
<dbReference type="InterPro" id="IPR055372">
    <property type="entry name" value="CBM96"/>
</dbReference>
<dbReference type="EMBL" id="JAVDWN010000039">
    <property type="protein sequence ID" value="MDR7166264.1"/>
    <property type="molecule type" value="Genomic_DNA"/>
</dbReference>
<dbReference type="Pfam" id="PF13205">
    <property type="entry name" value="Big_5"/>
    <property type="match status" value="2"/>
</dbReference>